<organism evidence="2 3">
    <name type="scientific">Schistosoma margrebowiei</name>
    <dbReference type="NCBI Taxonomy" id="48269"/>
    <lineage>
        <taxon>Eukaryota</taxon>
        <taxon>Metazoa</taxon>
        <taxon>Spiralia</taxon>
        <taxon>Lophotrochozoa</taxon>
        <taxon>Platyhelminthes</taxon>
        <taxon>Trematoda</taxon>
        <taxon>Digenea</taxon>
        <taxon>Strigeidida</taxon>
        <taxon>Schistosomatoidea</taxon>
        <taxon>Schistosomatidae</taxon>
        <taxon>Schistosoma</taxon>
    </lineage>
</organism>
<gene>
    <name evidence="2" type="ORF">SMRZ_LOCUS14042</name>
</gene>
<reference evidence="2 3" key="1">
    <citation type="submission" date="2018-11" db="EMBL/GenBank/DDBJ databases">
        <authorList>
            <consortium name="Pathogen Informatics"/>
        </authorList>
    </citation>
    <scope>NUCLEOTIDE SEQUENCE [LARGE SCALE GENOMIC DNA]</scope>
    <source>
        <strain evidence="2 3">Zambia</strain>
    </source>
</reference>
<protein>
    <submittedName>
        <fullName evidence="2">Uncharacterized protein</fullName>
    </submittedName>
</protein>
<proteinExistence type="predicted"/>
<dbReference type="STRING" id="48269.A0A183MDB7"/>
<evidence type="ECO:0000256" key="1">
    <source>
        <dbReference type="SAM" id="MobiDB-lite"/>
    </source>
</evidence>
<evidence type="ECO:0000313" key="3">
    <source>
        <dbReference type="Proteomes" id="UP000277204"/>
    </source>
</evidence>
<dbReference type="AlphaFoldDB" id="A0A183MDB7"/>
<accession>A0A183MDB7</accession>
<dbReference type="EMBL" id="UZAI01012343">
    <property type="protein sequence ID" value="VDP09989.1"/>
    <property type="molecule type" value="Genomic_DNA"/>
</dbReference>
<feature type="compositionally biased region" description="Low complexity" evidence="1">
    <location>
        <begin position="45"/>
        <end position="57"/>
    </location>
</feature>
<keyword evidence="3" id="KW-1185">Reference proteome</keyword>
<sequence>MIRSNSGVSNIIQIRHRYVVGKDGKRPPLTSPAYPHAPIQQAPISSHSNSSSSSSSFHNHKDGKQLRQSQQLTDMPYLVQVNGDLDHSIHPKGFTIDLTDLFTRAYTLPIKLGTVESMVGSYPNVLINKVCFGISRVLLCKHVNISIGFQDIG</sequence>
<dbReference type="Proteomes" id="UP000277204">
    <property type="component" value="Unassembled WGS sequence"/>
</dbReference>
<evidence type="ECO:0000313" key="2">
    <source>
        <dbReference type="EMBL" id="VDP09989.1"/>
    </source>
</evidence>
<name>A0A183MDB7_9TREM</name>
<feature type="region of interest" description="Disordered" evidence="1">
    <location>
        <begin position="22"/>
        <end position="68"/>
    </location>
</feature>